<dbReference type="InterPro" id="IPR050709">
    <property type="entry name" value="Biotin_Carboxyl_Carrier/Decarb"/>
</dbReference>
<protein>
    <submittedName>
        <fullName evidence="3">Biotin-requiring enzyme</fullName>
    </submittedName>
</protein>
<dbReference type="InterPro" id="IPR011053">
    <property type="entry name" value="Single_hybrid_motif"/>
</dbReference>
<evidence type="ECO:0000313" key="4">
    <source>
        <dbReference type="Proteomes" id="UP000054047"/>
    </source>
</evidence>
<dbReference type="InterPro" id="IPR000089">
    <property type="entry name" value="Biotin_lipoyl"/>
</dbReference>
<sequence length="135" mass="14724">MNTIVLILNGNIRRHLMNGTAPLQLKMVNLTALGSLAFVISLSVLVAPSPLQDWEEKHLLYQRAGMKGQIVDIKVKPGDVVNKYQILFTVSAMKMELDVRAPIPGVVKELSVATGAHVNADDVIVVINTFLPRNG</sequence>
<dbReference type="PANTHER" id="PTHR45266:SF3">
    <property type="entry name" value="OXALOACETATE DECARBOXYLASE ALPHA CHAIN"/>
    <property type="match status" value="1"/>
</dbReference>
<proteinExistence type="predicted"/>
<dbReference type="AlphaFoldDB" id="A0A0C2GJ12"/>
<gene>
    <name evidence="3" type="ORF">ANCDUO_12737</name>
</gene>
<name>A0A0C2GJ12_9BILA</name>
<accession>A0A0C2GJ12</accession>
<feature type="domain" description="Lipoyl-binding" evidence="2">
    <location>
        <begin position="53"/>
        <end position="128"/>
    </location>
</feature>
<dbReference type="EMBL" id="KN734861">
    <property type="protein sequence ID" value="KIH57076.1"/>
    <property type="molecule type" value="Genomic_DNA"/>
</dbReference>
<dbReference type="Gene3D" id="2.40.50.100">
    <property type="match status" value="1"/>
</dbReference>
<dbReference type="SUPFAM" id="SSF51230">
    <property type="entry name" value="Single hybrid motif"/>
    <property type="match status" value="1"/>
</dbReference>
<organism evidence="3 4">
    <name type="scientific">Ancylostoma duodenale</name>
    <dbReference type="NCBI Taxonomy" id="51022"/>
    <lineage>
        <taxon>Eukaryota</taxon>
        <taxon>Metazoa</taxon>
        <taxon>Ecdysozoa</taxon>
        <taxon>Nematoda</taxon>
        <taxon>Chromadorea</taxon>
        <taxon>Rhabditida</taxon>
        <taxon>Rhabditina</taxon>
        <taxon>Rhabditomorpha</taxon>
        <taxon>Strongyloidea</taxon>
        <taxon>Ancylostomatidae</taxon>
        <taxon>Ancylostomatinae</taxon>
        <taxon>Ancylostoma</taxon>
    </lineage>
</organism>
<dbReference type="Pfam" id="PF00364">
    <property type="entry name" value="Biotin_lipoyl"/>
    <property type="match status" value="1"/>
</dbReference>
<evidence type="ECO:0000256" key="1">
    <source>
        <dbReference type="ARBA" id="ARBA00023267"/>
    </source>
</evidence>
<evidence type="ECO:0000313" key="3">
    <source>
        <dbReference type="EMBL" id="KIH57076.1"/>
    </source>
</evidence>
<dbReference type="OrthoDB" id="196847at2759"/>
<keyword evidence="4" id="KW-1185">Reference proteome</keyword>
<dbReference type="Proteomes" id="UP000054047">
    <property type="component" value="Unassembled WGS sequence"/>
</dbReference>
<evidence type="ECO:0000259" key="2">
    <source>
        <dbReference type="PROSITE" id="PS50968"/>
    </source>
</evidence>
<keyword evidence="1" id="KW-0092">Biotin</keyword>
<dbReference type="PANTHER" id="PTHR45266">
    <property type="entry name" value="OXALOACETATE DECARBOXYLASE ALPHA CHAIN"/>
    <property type="match status" value="1"/>
</dbReference>
<dbReference type="PROSITE" id="PS50968">
    <property type="entry name" value="BIOTINYL_LIPOYL"/>
    <property type="match status" value="1"/>
</dbReference>
<dbReference type="CDD" id="cd06850">
    <property type="entry name" value="biotinyl_domain"/>
    <property type="match status" value="1"/>
</dbReference>
<reference evidence="3 4" key="1">
    <citation type="submission" date="2013-12" db="EMBL/GenBank/DDBJ databases">
        <title>Draft genome of the parsitic nematode Ancylostoma duodenale.</title>
        <authorList>
            <person name="Mitreva M."/>
        </authorList>
    </citation>
    <scope>NUCLEOTIDE SEQUENCE [LARGE SCALE GENOMIC DNA]</scope>
    <source>
        <strain evidence="3 4">Zhejiang</strain>
    </source>
</reference>